<keyword evidence="4" id="KW-1185">Reference proteome</keyword>
<dbReference type="Pfam" id="PF04909">
    <property type="entry name" value="Amidohydro_2"/>
    <property type="match status" value="1"/>
</dbReference>
<dbReference type="PANTHER" id="PTHR21240:SF28">
    <property type="entry name" value="ISO-OROTATE DECARBOXYLASE (EUROFUNG)"/>
    <property type="match status" value="1"/>
</dbReference>
<dbReference type="InterPro" id="IPR032466">
    <property type="entry name" value="Metal_Hydrolase"/>
</dbReference>
<dbReference type="SUPFAM" id="SSF51556">
    <property type="entry name" value="Metallo-dependent hydrolases"/>
    <property type="match status" value="1"/>
</dbReference>
<keyword evidence="1" id="KW-0456">Lyase</keyword>
<dbReference type="Proteomes" id="UP001203423">
    <property type="component" value="Unassembled WGS sequence"/>
</dbReference>
<evidence type="ECO:0000259" key="2">
    <source>
        <dbReference type="Pfam" id="PF04909"/>
    </source>
</evidence>
<dbReference type="InterPro" id="IPR032465">
    <property type="entry name" value="ACMSD"/>
</dbReference>
<dbReference type="PANTHER" id="PTHR21240">
    <property type="entry name" value="2-AMINO-3-CARBOXYLMUCONATE-6-SEMIALDEHYDE DECARBOXYLASE"/>
    <property type="match status" value="1"/>
</dbReference>
<dbReference type="RefSeq" id="WP_248939244.1">
    <property type="nucleotide sequence ID" value="NZ_JAKIKS010000015.1"/>
</dbReference>
<dbReference type="EMBL" id="JAKIKS010000015">
    <property type="protein sequence ID" value="MCL1123958.1"/>
    <property type="molecule type" value="Genomic_DNA"/>
</dbReference>
<evidence type="ECO:0000313" key="3">
    <source>
        <dbReference type="EMBL" id="MCL1123958.1"/>
    </source>
</evidence>
<protein>
    <submittedName>
        <fullName evidence="3">Amidohydrolase</fullName>
    </submittedName>
</protein>
<evidence type="ECO:0000256" key="1">
    <source>
        <dbReference type="ARBA" id="ARBA00023239"/>
    </source>
</evidence>
<dbReference type="Gene3D" id="3.20.20.140">
    <property type="entry name" value="Metal-dependent hydrolases"/>
    <property type="match status" value="1"/>
</dbReference>
<organism evidence="3 4">
    <name type="scientific">Shewanella surugensis</name>
    <dbReference type="NCBI Taxonomy" id="212020"/>
    <lineage>
        <taxon>Bacteria</taxon>
        <taxon>Pseudomonadati</taxon>
        <taxon>Pseudomonadota</taxon>
        <taxon>Gammaproteobacteria</taxon>
        <taxon>Alteromonadales</taxon>
        <taxon>Shewanellaceae</taxon>
        <taxon>Shewanella</taxon>
    </lineage>
</organism>
<gene>
    <name evidence="3" type="ORF">L2764_05545</name>
</gene>
<evidence type="ECO:0000313" key="4">
    <source>
        <dbReference type="Proteomes" id="UP001203423"/>
    </source>
</evidence>
<sequence length="411" mass="46656">MNIYDADRHLIEPIGIWAQYVDEVIFKQFPIHLIDDAFERITVKNEQTMSVLPTYAIGPFPLLFHWGSALKIASSQRNALTMAQRKKAMTPTEQLKSMDASNIQCAAILPTFAMYIVNHSLIPSNVSLAYADAYNRWLKDYCGVNPQRLRAVGLISRHQPDTLLEQLTKVIDNGWTSITLRPEVISKRSLGHGDYASFWQACEQNNIAVVIHGGTNLHASTVGSDRFHSRFALHACSHPMEAQMAFVSLLESGVFESHPQLKFGFLEAGASWVPHWLWRLDNICFPEFPSLVDDHIKMLPSAYFKRQCWVTVELGEPCLREVINVIGHKKLLFGSDFPHPDHLHLVVLDIKQQLPELTAQEYVDVFENNARDFYDVAIDNNRARYLDPFGVNVAKTPFIDDEVYEGEFDGG</sequence>
<dbReference type="InterPro" id="IPR006680">
    <property type="entry name" value="Amidohydro-rel"/>
</dbReference>
<comment type="caution">
    <text evidence="3">The sequence shown here is derived from an EMBL/GenBank/DDBJ whole genome shotgun (WGS) entry which is preliminary data.</text>
</comment>
<accession>A0ABT0L8G8</accession>
<reference evidence="3 4" key="1">
    <citation type="submission" date="2022-01" db="EMBL/GenBank/DDBJ databases">
        <title>Whole genome-based taxonomy of the Shewanellaceae.</title>
        <authorList>
            <person name="Martin-Rodriguez A.J."/>
        </authorList>
    </citation>
    <scope>NUCLEOTIDE SEQUENCE [LARGE SCALE GENOMIC DNA]</scope>
    <source>
        <strain evidence="3 4">DSM 17177</strain>
    </source>
</reference>
<feature type="domain" description="Amidohydrolase-related" evidence="2">
    <location>
        <begin position="90"/>
        <end position="375"/>
    </location>
</feature>
<name>A0ABT0L8G8_9GAMM</name>
<proteinExistence type="predicted"/>